<dbReference type="AlphaFoldDB" id="A0A9P7A6R4"/>
<feature type="region of interest" description="Disordered" evidence="1">
    <location>
        <begin position="379"/>
        <end position="411"/>
    </location>
</feature>
<evidence type="ECO:0000256" key="1">
    <source>
        <dbReference type="SAM" id="MobiDB-lite"/>
    </source>
</evidence>
<dbReference type="PANTHER" id="PTHR47842">
    <property type="entry name" value="EXPRESSED PROTEIN"/>
    <property type="match status" value="1"/>
</dbReference>
<accession>A0A9P7A6R4</accession>
<dbReference type="EMBL" id="JABBWD010000002">
    <property type="protein sequence ID" value="KAG1783133.1"/>
    <property type="molecule type" value="Genomic_DNA"/>
</dbReference>
<evidence type="ECO:0000313" key="4">
    <source>
        <dbReference type="Proteomes" id="UP000714275"/>
    </source>
</evidence>
<gene>
    <name evidence="3" type="ORF">EV702DRAFT_1191570</name>
</gene>
<dbReference type="PANTHER" id="PTHR47842:SF1">
    <property type="entry name" value="DUF676 DOMAIN-CONTAINING PROTEIN"/>
    <property type="match status" value="1"/>
</dbReference>
<dbReference type="InterPro" id="IPR029058">
    <property type="entry name" value="AB_hydrolase_fold"/>
</dbReference>
<reference evidence="3" key="1">
    <citation type="journal article" date="2020" name="New Phytol.">
        <title>Comparative genomics reveals dynamic genome evolution in host specialist ectomycorrhizal fungi.</title>
        <authorList>
            <person name="Lofgren L.A."/>
            <person name="Nguyen N.H."/>
            <person name="Vilgalys R."/>
            <person name="Ruytinx J."/>
            <person name="Liao H.L."/>
            <person name="Branco S."/>
            <person name="Kuo A."/>
            <person name="LaButti K."/>
            <person name="Lipzen A."/>
            <person name="Andreopoulos W."/>
            <person name="Pangilinan J."/>
            <person name="Riley R."/>
            <person name="Hundley H."/>
            <person name="Na H."/>
            <person name="Barry K."/>
            <person name="Grigoriev I.V."/>
            <person name="Stajich J.E."/>
            <person name="Kennedy P.G."/>
        </authorList>
    </citation>
    <scope>NUCLEOTIDE SEQUENCE</scope>
    <source>
        <strain evidence="3">DOB743</strain>
    </source>
</reference>
<dbReference type="Pfam" id="PF12697">
    <property type="entry name" value="Abhydrolase_6"/>
    <property type="match status" value="1"/>
</dbReference>
<evidence type="ECO:0000259" key="2">
    <source>
        <dbReference type="Pfam" id="PF12697"/>
    </source>
</evidence>
<dbReference type="Gene3D" id="3.40.50.1820">
    <property type="entry name" value="alpha/beta hydrolase"/>
    <property type="match status" value="1"/>
</dbReference>
<dbReference type="Proteomes" id="UP000714275">
    <property type="component" value="Unassembled WGS sequence"/>
</dbReference>
<name>A0A9P7A6R4_9AGAM</name>
<dbReference type="InterPro" id="IPR000073">
    <property type="entry name" value="AB_hydrolase_1"/>
</dbReference>
<organism evidence="3 4">
    <name type="scientific">Suillus placidus</name>
    <dbReference type="NCBI Taxonomy" id="48579"/>
    <lineage>
        <taxon>Eukaryota</taxon>
        <taxon>Fungi</taxon>
        <taxon>Dikarya</taxon>
        <taxon>Basidiomycota</taxon>
        <taxon>Agaricomycotina</taxon>
        <taxon>Agaricomycetes</taxon>
        <taxon>Agaricomycetidae</taxon>
        <taxon>Boletales</taxon>
        <taxon>Suillineae</taxon>
        <taxon>Suillaceae</taxon>
        <taxon>Suillus</taxon>
    </lineage>
</organism>
<dbReference type="OrthoDB" id="442243at2759"/>
<dbReference type="SUPFAM" id="SSF53474">
    <property type="entry name" value="alpha/beta-Hydrolases"/>
    <property type="match status" value="1"/>
</dbReference>
<proteinExistence type="predicted"/>
<keyword evidence="4" id="KW-1185">Reference proteome</keyword>
<comment type="caution">
    <text evidence="3">The sequence shown here is derived from an EMBL/GenBank/DDBJ whole genome shotgun (WGS) entry which is preliminary data.</text>
</comment>
<evidence type="ECO:0000313" key="3">
    <source>
        <dbReference type="EMBL" id="KAG1783133.1"/>
    </source>
</evidence>
<sequence>MSSGDSPSEDKSADSLAVIKQLPPDLLLIVFIHGFKGTDTTFENFPSRLEHVLTEIIENLKVECILFPAYETKGQLMETTLQNAAVEHFADWLTTLTVQREVANGQGGGAGKTKIVLCGHSMGGLLAADALLAFVNSRPDKNAPLWPKIIACIAFDTPVTTNLSKYLGLHPAVFKNSATKAVEYAGAARTVVSDVFSLFGKNGASSTVSGQPPLSIAAAPTAESGWAKWAPAAYAVGGALVAGAAAGTAYYRRDDIGSGYSWATDHMNYVRNLWDEEALRKRMRDLNDVQVHLGVIFRSFYTLLPPAPPSFSSPRTFAILPQRTSPITAHFLPARNHQAADEIQAHTNMFNPRSNDGYYQLGLDTAKIIREAVMSARGITESGDTEARKDVEAAAAMEETLPDQVGSDAKP</sequence>
<protein>
    <recommendedName>
        <fullName evidence="2">AB hydrolase-1 domain-containing protein</fullName>
    </recommendedName>
</protein>
<feature type="domain" description="AB hydrolase-1" evidence="2">
    <location>
        <begin position="29"/>
        <end position="233"/>
    </location>
</feature>